<feature type="region of interest" description="Disordered" evidence="1">
    <location>
        <begin position="558"/>
        <end position="577"/>
    </location>
</feature>
<feature type="compositionally biased region" description="Basic residues" evidence="1">
    <location>
        <begin position="114"/>
        <end position="125"/>
    </location>
</feature>
<feature type="compositionally biased region" description="Basic and acidic residues" evidence="1">
    <location>
        <begin position="132"/>
        <end position="143"/>
    </location>
</feature>
<reference evidence="2 3" key="1">
    <citation type="submission" date="2024-02" db="EMBL/GenBank/DDBJ databases">
        <title>A draft genome for the cacao thread blight pathogen Marasmius crinis-equi.</title>
        <authorList>
            <person name="Cohen S.P."/>
            <person name="Baruah I.K."/>
            <person name="Amoako-Attah I."/>
            <person name="Bukari Y."/>
            <person name="Meinhardt L.W."/>
            <person name="Bailey B.A."/>
        </authorList>
    </citation>
    <scope>NUCLEOTIDE SEQUENCE [LARGE SCALE GENOMIC DNA]</scope>
    <source>
        <strain evidence="2 3">GH-76</strain>
    </source>
</reference>
<feature type="region of interest" description="Disordered" evidence="1">
    <location>
        <begin position="648"/>
        <end position="716"/>
    </location>
</feature>
<evidence type="ECO:0000256" key="1">
    <source>
        <dbReference type="SAM" id="MobiDB-lite"/>
    </source>
</evidence>
<dbReference type="Proteomes" id="UP001465976">
    <property type="component" value="Unassembled WGS sequence"/>
</dbReference>
<comment type="caution">
    <text evidence="2">The sequence shown here is derived from an EMBL/GenBank/DDBJ whole genome shotgun (WGS) entry which is preliminary data.</text>
</comment>
<feature type="compositionally biased region" description="Polar residues" evidence="1">
    <location>
        <begin position="558"/>
        <end position="571"/>
    </location>
</feature>
<evidence type="ECO:0000313" key="3">
    <source>
        <dbReference type="Proteomes" id="UP001465976"/>
    </source>
</evidence>
<keyword evidence="3" id="KW-1185">Reference proteome</keyword>
<feature type="compositionally biased region" description="Polar residues" evidence="1">
    <location>
        <begin position="657"/>
        <end position="672"/>
    </location>
</feature>
<evidence type="ECO:0000313" key="2">
    <source>
        <dbReference type="EMBL" id="KAL0572706.1"/>
    </source>
</evidence>
<dbReference type="EMBL" id="JBAHYK010000594">
    <property type="protein sequence ID" value="KAL0572706.1"/>
    <property type="molecule type" value="Genomic_DNA"/>
</dbReference>
<organism evidence="2 3">
    <name type="scientific">Marasmius crinis-equi</name>
    <dbReference type="NCBI Taxonomy" id="585013"/>
    <lineage>
        <taxon>Eukaryota</taxon>
        <taxon>Fungi</taxon>
        <taxon>Dikarya</taxon>
        <taxon>Basidiomycota</taxon>
        <taxon>Agaricomycotina</taxon>
        <taxon>Agaricomycetes</taxon>
        <taxon>Agaricomycetidae</taxon>
        <taxon>Agaricales</taxon>
        <taxon>Marasmiineae</taxon>
        <taxon>Marasmiaceae</taxon>
        <taxon>Marasmius</taxon>
    </lineage>
</organism>
<feature type="region of interest" description="Disordered" evidence="1">
    <location>
        <begin position="21"/>
        <end position="143"/>
    </location>
</feature>
<sequence>MAQVDANLDSLILDAFIAADNPNDISPASTPSNSPTLSPLSSISAESDDDDVEELSLTPSTSLDKARDPFLSKRPQPYVLIPPPPYPTKASPKRKTGKPKTKSAARVAKDKARSHLRRDRKRKGGQHSPPQVKKDAKQKPKERIFLTSLPVSVLVDSEAIRHSGYLGRAVPLPEKRAYSLEELKGDGFDVIRYKAGITQPLLEKRTGSVVGWIAAGPKDNDERPTPPGNQETLNPANRAKTNSTTTWEENCEVITDTIRELRPKCSFQRPALTKTQIDLHRKGLSGPNVLDPRRGITETITWGISTGNGQKQKPQQLRQASKNQAVWDIILNHHAFIRLSGWVSGLFVAWAPLLFLYYANTIAALLDSDSSLSRPFANSVFSAVTVNFGPNTITYPHRDLKNLAFGLCAITAFGNYDWTKGGHLVLFDLKLVIEFPPRTTIFIPSSVLCHANTTIQPEEERYSVVMFSAGGLFRWVEQGFQAANLYWKTKSAAERALKTAERWRSGLAMFSTLQQLRDGNAVESGIVRQKGTTIAPSYTSRISSFDDMPITQLTFTVPESVESNHSQQRPAQDSRHARLRAELSRLSPDEAETLLTHYRATALIREAMTMRSLFDTSPPAEPSPTESSPRGVFRDAMETFLLNLARQRSEQPDDNTGETYGQQIDTNASLRQEPQRGHLPPQNAYDSSCHLAGYTDGEKTERDWAEQTQKNSKRGE</sequence>
<gene>
    <name evidence="2" type="ORF">V5O48_009257</name>
</gene>
<accession>A0ABR3FBK1</accession>
<feature type="compositionally biased region" description="Basic residues" evidence="1">
    <location>
        <begin position="91"/>
        <end position="103"/>
    </location>
</feature>
<name>A0ABR3FBK1_9AGAR</name>
<protein>
    <submittedName>
        <fullName evidence="2">Uncharacterized protein</fullName>
    </submittedName>
</protein>
<feature type="compositionally biased region" description="Polar residues" evidence="1">
    <location>
        <begin position="228"/>
        <end position="244"/>
    </location>
</feature>
<feature type="region of interest" description="Disordered" evidence="1">
    <location>
        <begin position="216"/>
        <end position="244"/>
    </location>
</feature>
<feature type="compositionally biased region" description="Low complexity" evidence="1">
    <location>
        <begin position="25"/>
        <end position="45"/>
    </location>
</feature>
<dbReference type="Gene3D" id="3.60.130.30">
    <property type="match status" value="1"/>
</dbReference>
<feature type="compositionally biased region" description="Basic and acidic residues" evidence="1">
    <location>
        <begin position="696"/>
        <end position="705"/>
    </location>
</feature>
<proteinExistence type="predicted"/>